<accession>A0A915I9J8</accession>
<dbReference type="OMA" id="NAYEYHP"/>
<evidence type="ECO:0000313" key="2">
    <source>
        <dbReference type="WBParaSite" id="nRc.2.0.1.t10542-RA"/>
    </source>
</evidence>
<dbReference type="WBParaSite" id="nRc.2.0.1.t10542-RA">
    <property type="protein sequence ID" value="nRc.2.0.1.t10542-RA"/>
    <property type="gene ID" value="nRc.2.0.1.g10542"/>
</dbReference>
<keyword evidence="1" id="KW-1185">Reference proteome</keyword>
<name>A0A915I9J8_ROMCU</name>
<protein>
    <submittedName>
        <fullName evidence="2">Integrase zinc-binding domain-containing protein</fullName>
    </submittedName>
</protein>
<evidence type="ECO:0000313" key="1">
    <source>
        <dbReference type="Proteomes" id="UP000887565"/>
    </source>
</evidence>
<organism evidence="1 2">
    <name type="scientific">Romanomermis culicivorax</name>
    <name type="common">Nematode worm</name>
    <dbReference type="NCBI Taxonomy" id="13658"/>
    <lineage>
        <taxon>Eukaryota</taxon>
        <taxon>Metazoa</taxon>
        <taxon>Ecdysozoa</taxon>
        <taxon>Nematoda</taxon>
        <taxon>Enoplea</taxon>
        <taxon>Dorylaimia</taxon>
        <taxon>Mermithida</taxon>
        <taxon>Mermithoidea</taxon>
        <taxon>Mermithidae</taxon>
        <taxon>Romanomermis</taxon>
    </lineage>
</organism>
<dbReference type="AlphaFoldDB" id="A0A915I9J8"/>
<dbReference type="Gene3D" id="1.10.340.70">
    <property type="match status" value="1"/>
</dbReference>
<sequence>MIKLVNKCGWKANHRQDNNIASYYLVQNDLAVDRGLLLKANQIVVPSKLCRQLMNKAHEGHPGIVRAKIKLREM</sequence>
<proteinExistence type="predicted"/>
<reference evidence="2" key="1">
    <citation type="submission" date="2022-11" db="UniProtKB">
        <authorList>
            <consortium name="WormBaseParasite"/>
        </authorList>
    </citation>
    <scope>IDENTIFICATION</scope>
</reference>
<dbReference type="Proteomes" id="UP000887565">
    <property type="component" value="Unplaced"/>
</dbReference>